<dbReference type="Proteomes" id="UP001500729">
    <property type="component" value="Unassembled WGS sequence"/>
</dbReference>
<comment type="caution">
    <text evidence="2">The sequence shown here is derived from an EMBL/GenBank/DDBJ whole genome shotgun (WGS) entry which is preliminary data.</text>
</comment>
<feature type="compositionally biased region" description="Basic and acidic residues" evidence="1">
    <location>
        <begin position="7"/>
        <end position="21"/>
    </location>
</feature>
<name>A0ABN1C8T3_SACER</name>
<evidence type="ECO:0008006" key="4">
    <source>
        <dbReference type="Google" id="ProtNLM"/>
    </source>
</evidence>
<dbReference type="EMBL" id="BAAAGS010000005">
    <property type="protein sequence ID" value="GAA0514198.1"/>
    <property type="molecule type" value="Genomic_DNA"/>
</dbReference>
<protein>
    <recommendedName>
        <fullName evidence="4">Transposase</fullName>
    </recommendedName>
</protein>
<sequence>MLPVDDGVGHQRGEAKQRFPDVDPHVLDPMVEWLESPEAPAEMRWKLLQRGLWVHGVATLFDYMRARVSLPPPTLLSRVHRSLQC</sequence>
<keyword evidence="3" id="KW-1185">Reference proteome</keyword>
<evidence type="ECO:0000313" key="3">
    <source>
        <dbReference type="Proteomes" id="UP001500729"/>
    </source>
</evidence>
<gene>
    <name evidence="2" type="ORF">GCM10009533_11400</name>
</gene>
<organism evidence="2 3">
    <name type="scientific">Saccharopolyspora erythraea</name>
    <name type="common">Streptomyces erythraeus</name>
    <dbReference type="NCBI Taxonomy" id="1836"/>
    <lineage>
        <taxon>Bacteria</taxon>
        <taxon>Bacillati</taxon>
        <taxon>Actinomycetota</taxon>
        <taxon>Actinomycetes</taxon>
        <taxon>Pseudonocardiales</taxon>
        <taxon>Pseudonocardiaceae</taxon>
        <taxon>Saccharopolyspora</taxon>
    </lineage>
</organism>
<evidence type="ECO:0000313" key="2">
    <source>
        <dbReference type="EMBL" id="GAA0514198.1"/>
    </source>
</evidence>
<accession>A0ABN1C8T3</accession>
<proteinExistence type="predicted"/>
<evidence type="ECO:0000256" key="1">
    <source>
        <dbReference type="SAM" id="MobiDB-lite"/>
    </source>
</evidence>
<feature type="region of interest" description="Disordered" evidence="1">
    <location>
        <begin position="1"/>
        <end position="21"/>
    </location>
</feature>
<reference evidence="2 3" key="1">
    <citation type="journal article" date="2019" name="Int. J. Syst. Evol. Microbiol.">
        <title>The Global Catalogue of Microorganisms (GCM) 10K type strain sequencing project: providing services to taxonomists for standard genome sequencing and annotation.</title>
        <authorList>
            <consortium name="The Broad Institute Genomics Platform"/>
            <consortium name="The Broad Institute Genome Sequencing Center for Infectious Disease"/>
            <person name="Wu L."/>
            <person name="Ma J."/>
        </authorList>
    </citation>
    <scope>NUCLEOTIDE SEQUENCE [LARGE SCALE GENOMIC DNA]</scope>
    <source>
        <strain evidence="2 3">JCM 10303</strain>
    </source>
</reference>
<dbReference type="RefSeq" id="WP_009945566.1">
    <property type="nucleotide sequence ID" value="NZ_BAAAGS010000005.1"/>
</dbReference>